<keyword evidence="8 11" id="KW-0408">Iron</keyword>
<dbReference type="PRINTS" id="PR00463">
    <property type="entry name" value="EP450I"/>
</dbReference>
<feature type="transmembrane region" description="Helical" evidence="13">
    <location>
        <begin position="6"/>
        <end position="28"/>
    </location>
</feature>
<dbReference type="SUPFAM" id="SSF48264">
    <property type="entry name" value="Cytochrome P450"/>
    <property type="match status" value="1"/>
</dbReference>
<evidence type="ECO:0000256" key="5">
    <source>
        <dbReference type="ARBA" id="ARBA00022723"/>
    </source>
</evidence>
<comment type="subcellular location">
    <subcellularLocation>
        <location evidence="1">Membrane</location>
        <topology evidence="1">Single-pass membrane protein</topology>
    </subcellularLocation>
</comment>
<dbReference type="InterPro" id="IPR001128">
    <property type="entry name" value="Cyt_P450"/>
</dbReference>
<dbReference type="GO" id="GO:0004497">
    <property type="term" value="F:monooxygenase activity"/>
    <property type="evidence" value="ECO:0007669"/>
    <property type="project" value="UniProtKB-KW"/>
</dbReference>
<gene>
    <name evidence="14" type="primary">CYP72A697</name>
</gene>
<feature type="binding site" description="axial binding residue" evidence="11">
    <location>
        <position position="458"/>
    </location>
    <ligand>
        <name>heme</name>
        <dbReference type="ChEBI" id="CHEBI:30413"/>
    </ligand>
    <ligandPart>
        <name>Fe</name>
        <dbReference type="ChEBI" id="CHEBI:18248"/>
    </ligandPart>
</feature>
<evidence type="ECO:0000256" key="9">
    <source>
        <dbReference type="ARBA" id="ARBA00023033"/>
    </source>
</evidence>
<evidence type="ECO:0000256" key="2">
    <source>
        <dbReference type="ARBA" id="ARBA00010617"/>
    </source>
</evidence>
<reference evidence="14" key="1">
    <citation type="submission" date="2019-02" db="EMBL/GenBank/DDBJ databases">
        <title>Molecular basis of C-30 product regioselectivity of legume oxidases involved in high-value triterpenoid biosynthesis.</title>
        <authorList>
            <person name="Fanani M.Z."/>
            <person name="Fukushima E.O."/>
            <person name="Sawai S."/>
            <person name="Tang J."/>
            <person name="Ishimori M."/>
            <person name="Sudo H."/>
            <person name="Ohyama K."/>
            <person name="Seki H."/>
            <person name="Saito K."/>
            <person name="Muranaka T."/>
        </authorList>
    </citation>
    <scope>NUCLEOTIDE SEQUENCE</scope>
</reference>
<evidence type="ECO:0000256" key="7">
    <source>
        <dbReference type="ARBA" id="ARBA00023002"/>
    </source>
</evidence>
<dbReference type="Pfam" id="PF00067">
    <property type="entry name" value="p450"/>
    <property type="match status" value="1"/>
</dbReference>
<keyword evidence="10 13" id="KW-0472">Membrane</keyword>
<dbReference type="PRINTS" id="PR00385">
    <property type="entry name" value="P450"/>
</dbReference>
<dbReference type="InterPro" id="IPR036396">
    <property type="entry name" value="Cyt_P450_sf"/>
</dbReference>
<dbReference type="PANTHER" id="PTHR24282">
    <property type="entry name" value="CYTOCHROME P450 FAMILY MEMBER"/>
    <property type="match status" value="1"/>
</dbReference>
<dbReference type="InterPro" id="IPR002401">
    <property type="entry name" value="Cyt_P450_E_grp-I"/>
</dbReference>
<evidence type="ECO:0000256" key="10">
    <source>
        <dbReference type="ARBA" id="ARBA00023136"/>
    </source>
</evidence>
<name>A0A5P8TXS9_LOTJA</name>
<dbReference type="FunFam" id="1.10.630.10:FF:000029">
    <property type="entry name" value="Cytochrome P450 734A1"/>
    <property type="match status" value="1"/>
</dbReference>
<evidence type="ECO:0000256" key="1">
    <source>
        <dbReference type="ARBA" id="ARBA00004167"/>
    </source>
</evidence>
<keyword evidence="6 13" id="KW-1133">Transmembrane helix</keyword>
<evidence type="ECO:0000256" key="8">
    <source>
        <dbReference type="ARBA" id="ARBA00023004"/>
    </source>
</evidence>
<sequence length="510" mass="58060">MELLSIIWVVVTVTVAVIPIWALQVLWLKPKKMENLLRAQGLQGQPYKLNLFSDNSKQNHMLKLQHEANSKPITLSDDVAPHVFLPSFQTVHKYGKNSFLWEGTTPQVIITNPEQIKEVFNKMQDFPKPKSNSIVKFFSVGLVEYEGEKWAKHRKIITPAFHTDKLKIMLPAFLKSSHDMISKWKEMLSLDGSCEIDVWPFLQNLTCDAISRTAFGSNYAEGTKMFGLLKKQGYLLMTARRLQASTKRRMKEIDRDIHDSLEGIIKKREQAMKNGVATNDDLLGLLLESNHIENQGLGNSKNGGMTNQEVIEECKIFYIAGQETTSTLLVWTMVLLARYPEWQERARQEVLQVFGTQNPNFDGLSHLKIVTMILYEVLRLYPPVIYFIRTVQKDLKLGNLLLPAGTRISLPILLMHHDSEIWGDDVKEFKPERFSEGIAKATKGQVSYFPFGWGPRICIGQNFALLEAKIVLSLLLQNFSFELSAAYAHVPTTSVTLQPKHGAQLILHKV</sequence>
<keyword evidence="9 12" id="KW-0503">Monooxygenase</keyword>
<keyword evidence="7 12" id="KW-0560">Oxidoreductase</keyword>
<dbReference type="GO" id="GO:0016705">
    <property type="term" value="F:oxidoreductase activity, acting on paired donors, with incorporation or reduction of molecular oxygen"/>
    <property type="evidence" value="ECO:0007669"/>
    <property type="project" value="InterPro"/>
</dbReference>
<comment type="similarity">
    <text evidence="2 12">Belongs to the cytochrome P450 family.</text>
</comment>
<dbReference type="GO" id="GO:0016020">
    <property type="term" value="C:membrane"/>
    <property type="evidence" value="ECO:0007669"/>
    <property type="project" value="UniProtKB-SubCell"/>
</dbReference>
<accession>A0A5P8TXS9</accession>
<evidence type="ECO:0000256" key="3">
    <source>
        <dbReference type="ARBA" id="ARBA00022617"/>
    </source>
</evidence>
<evidence type="ECO:0000256" key="13">
    <source>
        <dbReference type="SAM" id="Phobius"/>
    </source>
</evidence>
<keyword evidence="5 11" id="KW-0479">Metal-binding</keyword>
<proteinExistence type="evidence at transcript level"/>
<keyword evidence="3 11" id="KW-0349">Heme</keyword>
<dbReference type="GO" id="GO:0005506">
    <property type="term" value="F:iron ion binding"/>
    <property type="evidence" value="ECO:0007669"/>
    <property type="project" value="InterPro"/>
</dbReference>
<dbReference type="OrthoDB" id="1470350at2759"/>
<dbReference type="Gene3D" id="1.10.630.10">
    <property type="entry name" value="Cytochrome P450"/>
    <property type="match status" value="1"/>
</dbReference>
<organism evidence="14">
    <name type="scientific">Lotus japonicus</name>
    <name type="common">Lotus corniculatus var. japonicus</name>
    <dbReference type="NCBI Taxonomy" id="34305"/>
    <lineage>
        <taxon>Eukaryota</taxon>
        <taxon>Viridiplantae</taxon>
        <taxon>Streptophyta</taxon>
        <taxon>Embryophyta</taxon>
        <taxon>Tracheophyta</taxon>
        <taxon>Spermatophyta</taxon>
        <taxon>Magnoliopsida</taxon>
        <taxon>eudicotyledons</taxon>
        <taxon>Gunneridae</taxon>
        <taxon>Pentapetalae</taxon>
        <taxon>rosids</taxon>
        <taxon>fabids</taxon>
        <taxon>Fabales</taxon>
        <taxon>Fabaceae</taxon>
        <taxon>Papilionoideae</taxon>
        <taxon>50 kb inversion clade</taxon>
        <taxon>NPAAA clade</taxon>
        <taxon>Hologalegina</taxon>
        <taxon>robinioid clade</taxon>
        <taxon>Loteae</taxon>
        <taxon>Lotus</taxon>
    </lineage>
</organism>
<evidence type="ECO:0000256" key="6">
    <source>
        <dbReference type="ARBA" id="ARBA00022989"/>
    </source>
</evidence>
<keyword evidence="4 13" id="KW-0812">Transmembrane</keyword>
<dbReference type="PROSITE" id="PS00086">
    <property type="entry name" value="CYTOCHROME_P450"/>
    <property type="match status" value="1"/>
</dbReference>
<dbReference type="CDD" id="cd20642">
    <property type="entry name" value="CYP72"/>
    <property type="match status" value="1"/>
</dbReference>
<dbReference type="InterPro" id="IPR017972">
    <property type="entry name" value="Cyt_P450_CS"/>
</dbReference>
<dbReference type="AlphaFoldDB" id="A0A5P8TXS9"/>
<evidence type="ECO:0000256" key="4">
    <source>
        <dbReference type="ARBA" id="ARBA00022692"/>
    </source>
</evidence>
<comment type="cofactor">
    <cofactor evidence="11">
        <name>heme</name>
        <dbReference type="ChEBI" id="CHEBI:30413"/>
    </cofactor>
</comment>
<evidence type="ECO:0000313" key="14">
    <source>
        <dbReference type="EMBL" id="QFS19021.1"/>
    </source>
</evidence>
<protein>
    <submittedName>
        <fullName evidence="14">Cytochrome P450 72A697</fullName>
    </submittedName>
</protein>
<dbReference type="OMA" id="FALQEMH"/>
<evidence type="ECO:0000256" key="11">
    <source>
        <dbReference type="PIRSR" id="PIRSR602401-1"/>
    </source>
</evidence>
<dbReference type="GO" id="GO:0020037">
    <property type="term" value="F:heme binding"/>
    <property type="evidence" value="ECO:0007669"/>
    <property type="project" value="InterPro"/>
</dbReference>
<dbReference type="InterPro" id="IPR050665">
    <property type="entry name" value="Cytochrome_P450_Monooxygen"/>
</dbReference>
<dbReference type="EMBL" id="MK534539">
    <property type="protein sequence ID" value="QFS19021.1"/>
    <property type="molecule type" value="mRNA"/>
</dbReference>
<dbReference type="PANTHER" id="PTHR24282:SF253">
    <property type="entry name" value="11-OXO-BETA-AMYRIN 30-OXIDASE"/>
    <property type="match status" value="1"/>
</dbReference>
<evidence type="ECO:0000256" key="12">
    <source>
        <dbReference type="RuleBase" id="RU000461"/>
    </source>
</evidence>